<comment type="caution">
    <text evidence="3">The sequence shown here is derived from an EMBL/GenBank/DDBJ whole genome shotgun (WGS) entry which is preliminary data.</text>
</comment>
<dbReference type="CDD" id="cd02440">
    <property type="entry name" value="AdoMet_MTases"/>
    <property type="match status" value="1"/>
</dbReference>
<reference evidence="3" key="2">
    <citation type="submission" date="2023-06" db="EMBL/GenBank/DDBJ databases">
        <authorList>
            <consortium name="Lawrence Berkeley National Laboratory"/>
            <person name="Haridas S."/>
            <person name="Hensen N."/>
            <person name="Bonometti L."/>
            <person name="Westerberg I."/>
            <person name="Brannstrom I.O."/>
            <person name="Guillou S."/>
            <person name="Cros-Aarteil S."/>
            <person name="Calhoun S."/>
            <person name="Kuo A."/>
            <person name="Mondo S."/>
            <person name="Pangilinan J."/>
            <person name="Riley R."/>
            <person name="Labutti K."/>
            <person name="Andreopoulos B."/>
            <person name="Lipzen A."/>
            <person name="Chen C."/>
            <person name="Yanf M."/>
            <person name="Daum C."/>
            <person name="Ng V."/>
            <person name="Clum A."/>
            <person name="Steindorff A."/>
            <person name="Ohm R."/>
            <person name="Martin F."/>
            <person name="Silar P."/>
            <person name="Natvig D."/>
            <person name="Lalanne C."/>
            <person name="Gautier V."/>
            <person name="Ament-Velasquez S.L."/>
            <person name="Kruys A."/>
            <person name="Hutchinson M.I."/>
            <person name="Powell A.J."/>
            <person name="Barry K."/>
            <person name="Miller A.N."/>
            <person name="Grigoriev I.V."/>
            <person name="Debuchy R."/>
            <person name="Gladieux P."/>
            <person name="Thoren M.H."/>
            <person name="Johannesson H."/>
        </authorList>
    </citation>
    <scope>NUCLEOTIDE SEQUENCE</scope>
    <source>
        <strain evidence="3">CBS 955.72</strain>
    </source>
</reference>
<keyword evidence="4" id="KW-1185">Reference proteome</keyword>
<gene>
    <name evidence="3" type="ORF">B0T25DRAFT_301052</name>
</gene>
<dbReference type="PANTHER" id="PTHR43591:SF10">
    <property type="entry name" value="ABC TRANSMEMBRANE TYPE-1 DOMAIN-CONTAINING PROTEIN-RELATED"/>
    <property type="match status" value="1"/>
</dbReference>
<name>A0AAJ0H8L5_9PEZI</name>
<dbReference type="GO" id="GO:0032259">
    <property type="term" value="P:methylation"/>
    <property type="evidence" value="ECO:0007669"/>
    <property type="project" value="UniProtKB-KW"/>
</dbReference>
<dbReference type="Gene3D" id="3.40.50.150">
    <property type="entry name" value="Vaccinia Virus protein VP39"/>
    <property type="match status" value="1"/>
</dbReference>
<feature type="compositionally biased region" description="Pro residues" evidence="2">
    <location>
        <begin position="349"/>
        <end position="359"/>
    </location>
</feature>
<evidence type="ECO:0000256" key="2">
    <source>
        <dbReference type="SAM" id="MobiDB-lite"/>
    </source>
</evidence>
<protein>
    <submittedName>
        <fullName evidence="3">S-adenosyl-L-methionine-dependent methyltransferase</fullName>
    </submittedName>
</protein>
<feature type="region of interest" description="Disordered" evidence="2">
    <location>
        <begin position="342"/>
        <end position="382"/>
    </location>
</feature>
<dbReference type="Proteomes" id="UP001275084">
    <property type="component" value="Unassembled WGS sequence"/>
</dbReference>
<keyword evidence="3" id="KW-0808">Transferase</keyword>
<dbReference type="Pfam" id="PF13489">
    <property type="entry name" value="Methyltransf_23"/>
    <property type="match status" value="1"/>
</dbReference>
<feature type="compositionally biased region" description="Low complexity" evidence="2">
    <location>
        <begin position="360"/>
        <end position="382"/>
    </location>
</feature>
<comment type="similarity">
    <text evidence="1">Belongs to the methyltransferase superfamily. LaeA methyltransferase family.</text>
</comment>
<dbReference type="PANTHER" id="PTHR43591">
    <property type="entry name" value="METHYLTRANSFERASE"/>
    <property type="match status" value="1"/>
</dbReference>
<dbReference type="EMBL" id="JAUIQD010000007">
    <property type="protein sequence ID" value="KAK3343513.1"/>
    <property type="molecule type" value="Genomic_DNA"/>
</dbReference>
<dbReference type="AlphaFoldDB" id="A0AAJ0H8L5"/>
<organism evidence="3 4">
    <name type="scientific">Lasiosphaeria hispida</name>
    <dbReference type="NCBI Taxonomy" id="260671"/>
    <lineage>
        <taxon>Eukaryota</taxon>
        <taxon>Fungi</taxon>
        <taxon>Dikarya</taxon>
        <taxon>Ascomycota</taxon>
        <taxon>Pezizomycotina</taxon>
        <taxon>Sordariomycetes</taxon>
        <taxon>Sordariomycetidae</taxon>
        <taxon>Sordariales</taxon>
        <taxon>Lasiosphaeriaceae</taxon>
        <taxon>Lasiosphaeria</taxon>
    </lineage>
</organism>
<evidence type="ECO:0000313" key="3">
    <source>
        <dbReference type="EMBL" id="KAK3343513.1"/>
    </source>
</evidence>
<sequence>MSSEAGGNSPQPAPAAHTILPAAYWVEQTLDDDADSSLGDTESSTASLSASILEYRTIHGRTFHSDRATDVQYWTPNDENATDSQDIIHHMLTLVHDGQLFRAPLKDNMGKALDIGTGSGTWAIDFADQFLSTSVIGTDISPIQPSWIPPNLRFEIEDATQEWTFAENDFDYVHMRYLFGSIADWPGLLKQAFRVTKPGGYVESYEASCVMKSDDGSLVEGSPMDQWGKVFVEAGRKFGRPFDVVNERIVVNAFEEAGFEEITTWEFKIPLNGWPKDRKLKEIGQYSLLGLDRDLEGWILFIWSQVMGWSREEIGVYVAHLRRQLRDTKVHGYVLTRAVYGRKPEDGQPIPPPKIPTPPATTAASPAAASPPATTSPPAAAE</sequence>
<reference evidence="3" key="1">
    <citation type="journal article" date="2023" name="Mol. Phylogenet. Evol.">
        <title>Genome-scale phylogeny and comparative genomics of the fungal order Sordariales.</title>
        <authorList>
            <person name="Hensen N."/>
            <person name="Bonometti L."/>
            <person name="Westerberg I."/>
            <person name="Brannstrom I.O."/>
            <person name="Guillou S."/>
            <person name="Cros-Aarteil S."/>
            <person name="Calhoun S."/>
            <person name="Haridas S."/>
            <person name="Kuo A."/>
            <person name="Mondo S."/>
            <person name="Pangilinan J."/>
            <person name="Riley R."/>
            <person name="LaButti K."/>
            <person name="Andreopoulos B."/>
            <person name="Lipzen A."/>
            <person name="Chen C."/>
            <person name="Yan M."/>
            <person name="Daum C."/>
            <person name="Ng V."/>
            <person name="Clum A."/>
            <person name="Steindorff A."/>
            <person name="Ohm R.A."/>
            <person name="Martin F."/>
            <person name="Silar P."/>
            <person name="Natvig D.O."/>
            <person name="Lalanne C."/>
            <person name="Gautier V."/>
            <person name="Ament-Velasquez S.L."/>
            <person name="Kruys A."/>
            <person name="Hutchinson M.I."/>
            <person name="Powell A.J."/>
            <person name="Barry K."/>
            <person name="Miller A.N."/>
            <person name="Grigoriev I.V."/>
            <person name="Debuchy R."/>
            <person name="Gladieux P."/>
            <person name="Hiltunen Thoren M."/>
            <person name="Johannesson H."/>
        </authorList>
    </citation>
    <scope>NUCLEOTIDE SEQUENCE</scope>
    <source>
        <strain evidence="3">CBS 955.72</strain>
    </source>
</reference>
<dbReference type="InterPro" id="IPR029063">
    <property type="entry name" value="SAM-dependent_MTases_sf"/>
</dbReference>
<evidence type="ECO:0000313" key="4">
    <source>
        <dbReference type="Proteomes" id="UP001275084"/>
    </source>
</evidence>
<keyword evidence="3" id="KW-0489">Methyltransferase</keyword>
<dbReference type="SUPFAM" id="SSF53335">
    <property type="entry name" value="S-adenosyl-L-methionine-dependent methyltransferases"/>
    <property type="match status" value="1"/>
</dbReference>
<proteinExistence type="inferred from homology"/>
<evidence type="ECO:0000256" key="1">
    <source>
        <dbReference type="ARBA" id="ARBA00038158"/>
    </source>
</evidence>
<accession>A0AAJ0H8L5</accession>
<dbReference type="GO" id="GO:0008168">
    <property type="term" value="F:methyltransferase activity"/>
    <property type="evidence" value="ECO:0007669"/>
    <property type="project" value="UniProtKB-KW"/>
</dbReference>